<protein>
    <submittedName>
        <fullName evidence="1">Uncharacterized protein</fullName>
    </submittedName>
</protein>
<proteinExistence type="predicted"/>
<evidence type="ECO:0000313" key="1">
    <source>
        <dbReference type="EMBL" id="GKV34663.1"/>
    </source>
</evidence>
<dbReference type="AlphaFoldDB" id="A0AAV5LBP3"/>
<comment type="caution">
    <text evidence="1">The sequence shown here is derived from an EMBL/GenBank/DDBJ whole genome shotgun (WGS) entry which is preliminary data.</text>
</comment>
<organism evidence="1 2">
    <name type="scientific">Rubroshorea leprosula</name>
    <dbReference type="NCBI Taxonomy" id="152421"/>
    <lineage>
        <taxon>Eukaryota</taxon>
        <taxon>Viridiplantae</taxon>
        <taxon>Streptophyta</taxon>
        <taxon>Embryophyta</taxon>
        <taxon>Tracheophyta</taxon>
        <taxon>Spermatophyta</taxon>
        <taxon>Magnoliopsida</taxon>
        <taxon>eudicotyledons</taxon>
        <taxon>Gunneridae</taxon>
        <taxon>Pentapetalae</taxon>
        <taxon>rosids</taxon>
        <taxon>malvids</taxon>
        <taxon>Malvales</taxon>
        <taxon>Dipterocarpaceae</taxon>
        <taxon>Rubroshorea</taxon>
    </lineage>
</organism>
<dbReference type="EMBL" id="BPVZ01000106">
    <property type="protein sequence ID" value="GKV34663.1"/>
    <property type="molecule type" value="Genomic_DNA"/>
</dbReference>
<gene>
    <name evidence="1" type="ORF">SLEP1_g43020</name>
</gene>
<accession>A0AAV5LBP3</accession>
<name>A0AAV5LBP3_9ROSI</name>
<reference evidence="1 2" key="1">
    <citation type="journal article" date="2021" name="Commun. Biol.">
        <title>The genome of Shorea leprosula (Dipterocarpaceae) highlights the ecological relevance of drought in aseasonal tropical rainforests.</title>
        <authorList>
            <person name="Ng K.K.S."/>
            <person name="Kobayashi M.J."/>
            <person name="Fawcett J.A."/>
            <person name="Hatakeyama M."/>
            <person name="Paape T."/>
            <person name="Ng C.H."/>
            <person name="Ang C.C."/>
            <person name="Tnah L.H."/>
            <person name="Lee C.T."/>
            <person name="Nishiyama T."/>
            <person name="Sese J."/>
            <person name="O'Brien M.J."/>
            <person name="Copetti D."/>
            <person name="Mohd Noor M.I."/>
            <person name="Ong R.C."/>
            <person name="Putra M."/>
            <person name="Sireger I.Z."/>
            <person name="Indrioko S."/>
            <person name="Kosugi Y."/>
            <person name="Izuno A."/>
            <person name="Isagi Y."/>
            <person name="Lee S.L."/>
            <person name="Shimizu K.K."/>
        </authorList>
    </citation>
    <scope>NUCLEOTIDE SEQUENCE [LARGE SCALE GENOMIC DNA]</scope>
    <source>
        <strain evidence="1">214</strain>
    </source>
</reference>
<dbReference type="Proteomes" id="UP001054252">
    <property type="component" value="Unassembled WGS sequence"/>
</dbReference>
<sequence length="90" mass="10610">MKDRLKEMNGWLDEMRESEELRVANDPAKDEKEGEELKMLCGWRKQGNVWWFISSIPAAKAIKFFSLEANVTTNSCRFIFQMSFEEVMLL</sequence>
<keyword evidence="2" id="KW-1185">Reference proteome</keyword>
<evidence type="ECO:0000313" key="2">
    <source>
        <dbReference type="Proteomes" id="UP001054252"/>
    </source>
</evidence>